<keyword evidence="3" id="KW-1185">Reference proteome</keyword>
<organism evidence="2 3">
    <name type="scientific">Echria macrotheca</name>
    <dbReference type="NCBI Taxonomy" id="438768"/>
    <lineage>
        <taxon>Eukaryota</taxon>
        <taxon>Fungi</taxon>
        <taxon>Dikarya</taxon>
        <taxon>Ascomycota</taxon>
        <taxon>Pezizomycotina</taxon>
        <taxon>Sordariomycetes</taxon>
        <taxon>Sordariomycetidae</taxon>
        <taxon>Sordariales</taxon>
        <taxon>Schizotheciaceae</taxon>
        <taxon>Echria</taxon>
    </lineage>
</organism>
<proteinExistence type="predicted"/>
<feature type="region of interest" description="Disordered" evidence="1">
    <location>
        <begin position="514"/>
        <end position="533"/>
    </location>
</feature>
<name>A0AAJ0BQ81_9PEZI</name>
<dbReference type="EMBL" id="MU839827">
    <property type="protein sequence ID" value="KAK1761403.1"/>
    <property type="molecule type" value="Genomic_DNA"/>
</dbReference>
<evidence type="ECO:0000313" key="3">
    <source>
        <dbReference type="Proteomes" id="UP001239445"/>
    </source>
</evidence>
<feature type="region of interest" description="Disordered" evidence="1">
    <location>
        <begin position="152"/>
        <end position="178"/>
    </location>
</feature>
<feature type="region of interest" description="Disordered" evidence="1">
    <location>
        <begin position="331"/>
        <end position="355"/>
    </location>
</feature>
<accession>A0AAJ0BQ81</accession>
<protein>
    <submittedName>
        <fullName evidence="2">Uncharacterized protein</fullName>
    </submittedName>
</protein>
<sequence>MTTVAIDLGSVKVTSTRSAVSLVLSSSFSVTLPPRWSRENTAVELCTASRAGDIWVSKAGVCRIGFLARLPDGLDAGPALKIVHQASECRVWNDLGLELKSDYSPTAACDAMRASYFLHHPDLSSSAIVAGEVPVAQFQGLQVEFSIPVRSGISGPSDQTRPELNASGTPASRAHTYSLRCNPRPTKRFLDALDASIPIDPGPNLDTSEHDLVCLLDAGLRRLIGVRGGTPGVRTSRGKAFPSLVDIAPAVWNLPYLQSMAVHAQVIPVLARGMSRLAHARSATLREKVARLGMESANRYEPCGVGDDIQNEARKRLWLLCQTRIRASPMQKAGNRKTEAVESVETSQVSPPDDTFCGDELGYHHYSIEEDFAEHESYQPVEFPEELDYRYPAFFDDSEAPREVWNQEFDLWDPEHADIGNLGLEYFPAGGEILGLEETDVERGDSLYLDGQLETASAVYLADENLQMVLPEIYNTFGQQHSIAAETDPPVDSSDTEADYFWADGKGGYYLIEDASGDDSLGGSSDRQTTSTR</sequence>
<reference evidence="2" key="1">
    <citation type="submission" date="2023-06" db="EMBL/GenBank/DDBJ databases">
        <title>Genome-scale phylogeny and comparative genomics of the fungal order Sordariales.</title>
        <authorList>
            <consortium name="Lawrence Berkeley National Laboratory"/>
            <person name="Hensen N."/>
            <person name="Bonometti L."/>
            <person name="Westerberg I."/>
            <person name="Brannstrom I.O."/>
            <person name="Guillou S."/>
            <person name="Cros-Aarteil S."/>
            <person name="Calhoun S."/>
            <person name="Haridas S."/>
            <person name="Kuo A."/>
            <person name="Mondo S."/>
            <person name="Pangilinan J."/>
            <person name="Riley R."/>
            <person name="Labutti K."/>
            <person name="Andreopoulos B."/>
            <person name="Lipzen A."/>
            <person name="Chen C."/>
            <person name="Yanf M."/>
            <person name="Daum C."/>
            <person name="Ng V."/>
            <person name="Clum A."/>
            <person name="Steindorff A."/>
            <person name="Ohm R."/>
            <person name="Martin F."/>
            <person name="Silar P."/>
            <person name="Natvig D."/>
            <person name="Lalanne C."/>
            <person name="Gautier V."/>
            <person name="Ament-Velasquez S.L."/>
            <person name="Kruys A."/>
            <person name="Hutchinson M.I."/>
            <person name="Powell A.J."/>
            <person name="Barry K."/>
            <person name="Miller A.N."/>
            <person name="Grigoriev I.V."/>
            <person name="Debuchy R."/>
            <person name="Gladieux P."/>
            <person name="Thoren M.H."/>
            <person name="Johannesson H."/>
        </authorList>
    </citation>
    <scope>NUCLEOTIDE SEQUENCE</scope>
    <source>
        <strain evidence="2">PSN4</strain>
    </source>
</reference>
<gene>
    <name evidence="2" type="ORF">QBC47DRAFT_428862</name>
</gene>
<dbReference type="AlphaFoldDB" id="A0AAJ0BQ81"/>
<evidence type="ECO:0000313" key="2">
    <source>
        <dbReference type="EMBL" id="KAK1761403.1"/>
    </source>
</evidence>
<comment type="caution">
    <text evidence="2">The sequence shown here is derived from an EMBL/GenBank/DDBJ whole genome shotgun (WGS) entry which is preliminary data.</text>
</comment>
<dbReference type="Proteomes" id="UP001239445">
    <property type="component" value="Unassembled WGS sequence"/>
</dbReference>
<evidence type="ECO:0000256" key="1">
    <source>
        <dbReference type="SAM" id="MobiDB-lite"/>
    </source>
</evidence>